<proteinExistence type="predicted"/>
<organism evidence="1 2">
    <name type="scientific">Pseudotabrizicola sediminis</name>
    <dbReference type="NCBI Taxonomy" id="2486418"/>
    <lineage>
        <taxon>Bacteria</taxon>
        <taxon>Pseudomonadati</taxon>
        <taxon>Pseudomonadota</taxon>
        <taxon>Alphaproteobacteria</taxon>
        <taxon>Rhodobacterales</taxon>
        <taxon>Paracoccaceae</taxon>
        <taxon>Pseudotabrizicola</taxon>
    </lineage>
</organism>
<dbReference type="EMBL" id="RPEM01000011">
    <property type="protein sequence ID" value="TGD42155.1"/>
    <property type="molecule type" value="Genomic_DNA"/>
</dbReference>
<dbReference type="Proteomes" id="UP000297741">
    <property type="component" value="Unassembled WGS sequence"/>
</dbReference>
<protein>
    <recommendedName>
        <fullName evidence="3">DUF5333 domain-containing protein</fullName>
    </recommendedName>
</protein>
<evidence type="ECO:0008006" key="3">
    <source>
        <dbReference type="Google" id="ProtNLM"/>
    </source>
</evidence>
<sequence length="142" mass="15263">MAWNAKEALMKLIPMTIAALMLAAPAFALVPINQEKTINDTLRSGFIADAIADNCPTLQPRRLRALNELLKLREYALSQGYSATEVRAFVEDKTEKARGKAEAATWLASKGAVPGKTDAYCAAGEAEIARGSLVGALLRSTR</sequence>
<dbReference type="Pfam" id="PF17267">
    <property type="entry name" value="DUF5333"/>
    <property type="match status" value="1"/>
</dbReference>
<keyword evidence="2" id="KW-1185">Reference proteome</keyword>
<reference evidence="1 2" key="1">
    <citation type="submission" date="2018-11" db="EMBL/GenBank/DDBJ databases">
        <title>Tabrizicola sp. isolated from sediment of alpine lake.</title>
        <authorList>
            <person name="Liu Z."/>
        </authorList>
    </citation>
    <scope>NUCLEOTIDE SEQUENCE [LARGE SCALE GENOMIC DNA]</scope>
    <source>
        <strain evidence="1 2">DRYC-M-16</strain>
    </source>
</reference>
<accession>A0ABY2KII7</accession>
<evidence type="ECO:0000313" key="1">
    <source>
        <dbReference type="EMBL" id="TGD42155.1"/>
    </source>
</evidence>
<dbReference type="InterPro" id="IPR020349">
    <property type="entry name" value="Uncharacterised_14.7kDa"/>
</dbReference>
<name>A0ABY2KII7_9RHOB</name>
<evidence type="ECO:0000313" key="2">
    <source>
        <dbReference type="Proteomes" id="UP000297741"/>
    </source>
</evidence>
<comment type="caution">
    <text evidence="1">The sequence shown here is derived from an EMBL/GenBank/DDBJ whole genome shotgun (WGS) entry which is preliminary data.</text>
</comment>
<gene>
    <name evidence="1" type="ORF">EEB11_15405</name>
</gene>